<protein>
    <submittedName>
        <fullName evidence="1">Uncharacterized protein</fullName>
    </submittedName>
</protein>
<sequence>MSSLISQFCAGFGLFSTVDDIHTERTPRGSYGHGDGYIYCDGYIYQDKATNLSTVLNDPAIKNEATSIIRSLLSEIRLIPENGDLAIELFGELAGLLALSGSKNDESRPGAACSTVLVAGAGFEPATFRL</sequence>
<dbReference type="AlphaFoldDB" id="A0A6L8LSF5"/>
<name>A0A6L8LSF5_9RHOB</name>
<dbReference type="EMBL" id="WWEN01000013">
    <property type="protein sequence ID" value="MYM57560.1"/>
    <property type="molecule type" value="Genomic_DNA"/>
</dbReference>
<gene>
    <name evidence="1" type="ORF">GR167_19745</name>
</gene>
<comment type="caution">
    <text evidence="1">The sequence shown here is derived from an EMBL/GenBank/DDBJ whole genome shotgun (WGS) entry which is preliminary data.</text>
</comment>
<dbReference type="Proteomes" id="UP000479043">
    <property type="component" value="Unassembled WGS sequence"/>
</dbReference>
<proteinExistence type="predicted"/>
<keyword evidence="2" id="KW-1185">Reference proteome</keyword>
<dbReference type="RefSeq" id="WP_160975466.1">
    <property type="nucleotide sequence ID" value="NZ_WWEN01000013.1"/>
</dbReference>
<reference evidence="1 2" key="1">
    <citation type="submission" date="2020-01" db="EMBL/GenBank/DDBJ databases">
        <authorList>
            <person name="Chen S."/>
        </authorList>
    </citation>
    <scope>NUCLEOTIDE SEQUENCE [LARGE SCALE GENOMIC DNA]</scope>
    <source>
        <strain evidence="1 2">GS-10</strain>
    </source>
</reference>
<organism evidence="1 2">
    <name type="scientific">Thalassovita mangrovi</name>
    <dbReference type="NCBI Taxonomy" id="2692236"/>
    <lineage>
        <taxon>Bacteria</taxon>
        <taxon>Pseudomonadati</taxon>
        <taxon>Pseudomonadota</taxon>
        <taxon>Alphaproteobacteria</taxon>
        <taxon>Rhodobacterales</taxon>
        <taxon>Roseobacteraceae</taxon>
        <taxon>Thalassovita</taxon>
    </lineage>
</organism>
<evidence type="ECO:0000313" key="2">
    <source>
        <dbReference type="Proteomes" id="UP000479043"/>
    </source>
</evidence>
<accession>A0A6L8LSF5</accession>
<evidence type="ECO:0000313" key="1">
    <source>
        <dbReference type="EMBL" id="MYM57560.1"/>
    </source>
</evidence>